<comment type="caution">
    <text evidence="2">The sequence shown here is derived from an EMBL/GenBank/DDBJ whole genome shotgun (WGS) entry which is preliminary data.</text>
</comment>
<evidence type="ECO:0000313" key="2">
    <source>
        <dbReference type="EMBL" id="KFF29214.1"/>
    </source>
</evidence>
<name>A0A086BJV0_9FLAO</name>
<organism evidence="2 3">
    <name type="scientific">Chryseobacterium piperi</name>
    <dbReference type="NCBI Taxonomy" id="558152"/>
    <lineage>
        <taxon>Bacteria</taxon>
        <taxon>Pseudomonadati</taxon>
        <taxon>Bacteroidota</taxon>
        <taxon>Flavobacteriia</taxon>
        <taxon>Flavobacteriales</taxon>
        <taxon>Weeksellaceae</taxon>
        <taxon>Chryseobacterium group</taxon>
        <taxon>Chryseobacterium</taxon>
    </lineage>
</organism>
<dbReference type="eggNOG" id="ENOG503132M">
    <property type="taxonomic scope" value="Bacteria"/>
</dbReference>
<gene>
    <name evidence="2" type="ORF">IQ37_06545</name>
</gene>
<reference evidence="2 3" key="1">
    <citation type="submission" date="2014-07" db="EMBL/GenBank/DDBJ databases">
        <title>Genome of Chryseobacterium piperi CTM.</title>
        <authorList>
            <person name="Pipes S.E."/>
            <person name="Stropko S.J."/>
            <person name="Newman J.D."/>
        </authorList>
    </citation>
    <scope>NUCLEOTIDE SEQUENCE [LARGE SCALE GENOMIC DNA]</scope>
    <source>
        <strain evidence="2 3">CTM</strain>
    </source>
</reference>
<keyword evidence="1" id="KW-0732">Signal</keyword>
<sequence length="227" mass="24235">MINTKILFLSFLFFNSFFFAQRFGIRTENPQGTFHVDGNADNPKSGAPSAAQANNDFIVASNGQIGIGVIPATEKLDVNGNGRVRNLADGSNSITFPQTVVANANGVLGVYQGAPARDVTATPVPTVDTNSTAMFVIRRFSVGDNPNFDTGMAFNDWEAMMSNVAYTINTASGSGFVPNSTRATGYVLSKATGTTWRIFGDIPGPNEGTSFVDILFIKKNYVPVLGR</sequence>
<dbReference type="Proteomes" id="UP000028709">
    <property type="component" value="Unassembled WGS sequence"/>
</dbReference>
<evidence type="ECO:0000313" key="3">
    <source>
        <dbReference type="Proteomes" id="UP000028709"/>
    </source>
</evidence>
<proteinExistence type="predicted"/>
<protein>
    <submittedName>
        <fullName evidence="2">Uncharacterized protein</fullName>
    </submittedName>
</protein>
<dbReference type="RefSeq" id="WP_051887223.1">
    <property type="nucleotide sequence ID" value="NZ_CP023049.2"/>
</dbReference>
<dbReference type="OrthoDB" id="1252924at2"/>
<keyword evidence="3" id="KW-1185">Reference proteome</keyword>
<evidence type="ECO:0000256" key="1">
    <source>
        <dbReference type="SAM" id="SignalP"/>
    </source>
</evidence>
<accession>A0A086BJV0</accession>
<dbReference type="KEGG" id="cpip:CJF12_05345"/>
<dbReference type="AlphaFoldDB" id="A0A086BJV0"/>
<feature type="signal peptide" evidence="1">
    <location>
        <begin position="1"/>
        <end position="20"/>
    </location>
</feature>
<feature type="chain" id="PRO_5001804453" evidence="1">
    <location>
        <begin position="21"/>
        <end position="227"/>
    </location>
</feature>
<dbReference type="EMBL" id="JPRJ01000008">
    <property type="protein sequence ID" value="KFF29214.1"/>
    <property type="molecule type" value="Genomic_DNA"/>
</dbReference>